<keyword evidence="2" id="KW-1185">Reference proteome</keyword>
<reference evidence="2" key="1">
    <citation type="journal article" date="2013" name="Genetics">
        <title>The draft genome and transcriptome of Panagrellus redivivus are shaped by the harsh demands of a free-living lifestyle.</title>
        <authorList>
            <person name="Srinivasan J."/>
            <person name="Dillman A.R."/>
            <person name="Macchietto M.G."/>
            <person name="Heikkinen L."/>
            <person name="Lakso M."/>
            <person name="Fracchia K.M."/>
            <person name="Antoshechkin I."/>
            <person name="Mortazavi A."/>
            <person name="Wong G."/>
            <person name="Sternberg P.W."/>
        </authorList>
    </citation>
    <scope>NUCLEOTIDE SEQUENCE [LARGE SCALE GENOMIC DNA]</scope>
    <source>
        <strain evidence="2">MT8872</strain>
    </source>
</reference>
<evidence type="ECO:0000256" key="1">
    <source>
        <dbReference type="SAM" id="Phobius"/>
    </source>
</evidence>
<keyword evidence="1" id="KW-0812">Transmembrane</keyword>
<accession>A0A7E4WA19</accession>
<dbReference type="AlphaFoldDB" id="A0A7E4WA19"/>
<feature type="transmembrane region" description="Helical" evidence="1">
    <location>
        <begin position="14"/>
        <end position="37"/>
    </location>
</feature>
<evidence type="ECO:0000313" key="3">
    <source>
        <dbReference type="WBParaSite" id="Pan_g8746.t1"/>
    </source>
</evidence>
<dbReference type="Proteomes" id="UP000492821">
    <property type="component" value="Unassembled WGS sequence"/>
</dbReference>
<evidence type="ECO:0000313" key="2">
    <source>
        <dbReference type="Proteomes" id="UP000492821"/>
    </source>
</evidence>
<protein>
    <submittedName>
        <fullName evidence="3">7TM_GPCR_Srx domain-containing protein</fullName>
    </submittedName>
</protein>
<name>A0A7E4WA19_PANRE</name>
<organism evidence="2 3">
    <name type="scientific">Panagrellus redivivus</name>
    <name type="common">Microworm</name>
    <dbReference type="NCBI Taxonomy" id="6233"/>
    <lineage>
        <taxon>Eukaryota</taxon>
        <taxon>Metazoa</taxon>
        <taxon>Ecdysozoa</taxon>
        <taxon>Nematoda</taxon>
        <taxon>Chromadorea</taxon>
        <taxon>Rhabditida</taxon>
        <taxon>Tylenchina</taxon>
        <taxon>Panagrolaimomorpha</taxon>
        <taxon>Panagrolaimoidea</taxon>
        <taxon>Panagrolaimidae</taxon>
        <taxon>Panagrellus</taxon>
    </lineage>
</organism>
<reference evidence="3" key="2">
    <citation type="submission" date="2020-10" db="UniProtKB">
        <authorList>
            <consortium name="WormBaseParasite"/>
        </authorList>
    </citation>
    <scope>IDENTIFICATION</scope>
</reference>
<feature type="transmembrane region" description="Helical" evidence="1">
    <location>
        <begin position="119"/>
        <end position="142"/>
    </location>
</feature>
<keyword evidence="1" id="KW-1133">Transmembrane helix</keyword>
<feature type="transmembrane region" description="Helical" evidence="1">
    <location>
        <begin position="58"/>
        <end position="83"/>
    </location>
</feature>
<keyword evidence="1" id="KW-0472">Membrane</keyword>
<proteinExistence type="predicted"/>
<dbReference type="WBParaSite" id="Pan_g8746.t1">
    <property type="protein sequence ID" value="Pan_g8746.t1"/>
    <property type="gene ID" value="Pan_g8746"/>
</dbReference>
<sequence length="236" mass="27392">MSSVMLDVVYYKNVTIHVILLPCALTPLGYAQILQLAHRRFYANNISTPESIVKLNKYDFYHFSLCLMSYAILVSSLGFQIYILDPFFHNLNPKIQEFVKNDLPLNNSLYTKNQNDRKLNTLCYVVGAVFTNLYVICVSFYLRRIARVYTRINRWNFTNAGITEASVVFEEVEYDSEGRAWYCAMFSASRSELGFHGHECSNLSKLKQYFVSPCLLFEKRSSQAEWKKPVVFSVEL</sequence>